<dbReference type="InterPro" id="IPR016024">
    <property type="entry name" value="ARM-type_fold"/>
</dbReference>
<dbReference type="GO" id="GO:0000278">
    <property type="term" value="P:mitotic cell cycle"/>
    <property type="evidence" value="ECO:0007669"/>
    <property type="project" value="UniProtKB-ARBA"/>
</dbReference>
<dbReference type="GO" id="GO:0031110">
    <property type="term" value="P:regulation of microtubule polymerization or depolymerization"/>
    <property type="evidence" value="ECO:0007669"/>
    <property type="project" value="UniProtKB-ARBA"/>
</dbReference>
<keyword evidence="3" id="KW-0677">Repeat</keyword>
<dbReference type="EnsemblPlants" id="AES81687">
    <property type="protein sequence ID" value="AES81687"/>
    <property type="gene ID" value="MTR_7g099480"/>
</dbReference>
<dbReference type="InterPro" id="IPR048491">
    <property type="entry name" value="XMAP215_CLASP_TOG"/>
</dbReference>
<dbReference type="GO" id="GO:0005881">
    <property type="term" value="C:cytoplasmic microtubule"/>
    <property type="evidence" value="ECO:0000318"/>
    <property type="project" value="GO_Central"/>
</dbReference>
<evidence type="ECO:0000259" key="7">
    <source>
        <dbReference type="SMART" id="SM01349"/>
    </source>
</evidence>
<evidence type="ECO:0000256" key="5">
    <source>
        <dbReference type="PROSITE-ProRule" id="PRU00103"/>
    </source>
</evidence>
<evidence type="ECO:0000313" key="9">
    <source>
        <dbReference type="EMBL" id="RHN48333.1"/>
    </source>
</evidence>
<dbReference type="ExpressionAtlas" id="G7KZK2">
    <property type="expression patterns" value="differential"/>
</dbReference>
<feature type="compositionally biased region" description="Basic and acidic residues" evidence="6">
    <location>
        <begin position="1105"/>
        <end position="1117"/>
    </location>
</feature>
<feature type="domain" description="TOG" evidence="7">
    <location>
        <begin position="784"/>
        <end position="1030"/>
    </location>
</feature>
<dbReference type="PANTHER" id="PTHR21567">
    <property type="entry name" value="CLASP"/>
    <property type="match status" value="1"/>
</dbReference>
<gene>
    <name evidence="10" type="primary">11440470</name>
    <name evidence="8" type="ordered locus">MTR_7g099480</name>
    <name evidence="9" type="ORF">MtrunA17_Chr7g0262651</name>
</gene>
<dbReference type="SMART" id="SM01349">
    <property type="entry name" value="TOG"/>
    <property type="match status" value="4"/>
</dbReference>
<name>G7KZK2_MEDTR</name>
<dbReference type="HOGENOM" id="CLU_002943_0_0_1"/>
<reference evidence="12" key="4">
    <citation type="journal article" date="2018" name="Nat. Plants">
        <title>Whole-genome landscape of Medicago truncatula symbiotic genes.</title>
        <authorList>
            <person name="Pecrix Y."/>
            <person name="Staton S.E."/>
            <person name="Sallet E."/>
            <person name="Lelandais-Briere C."/>
            <person name="Moreau S."/>
            <person name="Carrere S."/>
            <person name="Blein T."/>
            <person name="Jardinaud M.F."/>
            <person name="Latrasse D."/>
            <person name="Zouine M."/>
            <person name="Zahm M."/>
            <person name="Kreplak J."/>
            <person name="Mayjonade B."/>
            <person name="Satge C."/>
            <person name="Perez M."/>
            <person name="Cauet S."/>
            <person name="Marande W."/>
            <person name="Chantry-Darmon C."/>
            <person name="Lopez-Roques C."/>
            <person name="Bouchez O."/>
            <person name="Berard A."/>
            <person name="Debelle F."/>
            <person name="Munos S."/>
            <person name="Bendahmane A."/>
            <person name="Berges H."/>
            <person name="Niebel A."/>
            <person name="Buitink J."/>
            <person name="Frugier F."/>
            <person name="Benhamed M."/>
            <person name="Crespi M."/>
            <person name="Gouzy J."/>
            <person name="Gamas P."/>
        </authorList>
    </citation>
    <scope>NUCLEOTIDE SEQUENCE [LARGE SCALE GENOMIC DNA]</scope>
    <source>
        <strain evidence="12">cv. Jemalong A17</strain>
    </source>
</reference>
<sequence length="1449" mass="159817">MEEALELTRAKDTKERMAGVERLYHLLEASRKSLSSSEVTSLVDSCIDLLKDNNFRVSQGALQSLASAAVLSGEHFKLHFNALLPAVVDRLGDAKQPVRDAARRLLLTLMEVSSPTIIVERAGSSAWAHKSWRVREEFTRTVTSAINLFSATELPLQRAILPPVLQLLSDPNLAVREAAILCIEEMYTQAGPQFRDELHRYNLPSSMVKDINARLEGIQPKVRSSDGIPSGYITGEIKTSNVNPKKSSPKAKSSSREASLFGAEGDVTEKPVDPIKIYSDKELVREIEKIASILVPEKDWSVRIAAMQRIEGLVLGGAADYPCFRGLLKQLGGPLSTQLSDRRSSIVKQACHLLCFLSKELLGDFEAYAEMFIPVLFKLVVITVLVIAESADNCIKTMLRNCKVARVLPRIADCAKNDRNAVLRARCCEYALLVLEHWPDAPEIHRSAELYEDMIKCCVSDAMSEVRSTARMCYRMFAKTWPERSRRLLSSFDPVIQRLINEEDGGIHRRHASPSIRDRGALTSLSIQASASSNPPGYGTSAIVAMDRSSSLSSGTSVSSGVLLSQAKSLGKGTERSLESVLHASKQKVTAIESMLRGLNMSDKHNGSSLRSSSLDLEVDPPSSRDPPFPAAASASNHLTSSSTTEPTAYGVYKGSNRNGGLGLSDIITQIQATKDSAKSSYHSNVEIEPLPSLSSYSTRRASERLQERSSADDNSDIREARRFINHNTDKQYLDAPYREGNFRESHNSYVPNFQRPLVRKNATGRMSAGRRRSFDDNQLSLGEISSYSDGPASLHEALSEGLRSGSDWSSRVAAFNYLHSLLQQGPKGTLEVVQNFEKVMKLFFQHLDDPHHKVAQAALSTLADIVPACRKPFEGYMERILPHVFSRLIDPKEVVRQPCSTTLEVVSKTYSVDSLLPALLRSLDEQRSPKAKLAVIEFAIKSFNKHAMNAEGAANIGILKLWLAKLTPLVHDKNTKLKEAAITCIISVYNHFDSTAVLNFILSLSVEEQNSLRRALKQYTPRIEVDLVNYLQNKKERQRSKSSYDPSDVVGTSSEDGYVGFSRKAHYLGRYSAGSLDSDGGRKWSSQDSTLLKSSLGPAASVECEDHNHSHNHNLETDSNCDSPGSKPKDLAYSVNPMGQNFGSQSSQLGQVDSSMNFEGLSTPRLDVNGLISLERLNVGEGYAHDKELPSALELNHHSTEAVKINSMADTGPSIPQILHMICNADDGSSVSSKQTALQQLFEASTTNDQSVWTKYFNQILTVVLEVLDDSDSSVRELTLSLIVEMLKNQKDALENSVEIVIEKLLHVTKDIVPKVSNEAEHCLTIVLSQSDPFRCLSVIVPLLVTDDEKTLVTCINCLTKLVGRLSQEELMAQLPSFLPSLFEAFGNQSADVRKTVVFCLVDIYIMLGKAFLPYLQGLNSTQLKLVTIYANRISQARTGKAIDIVHD</sequence>
<feature type="compositionally biased region" description="Polar residues" evidence="6">
    <location>
        <begin position="1138"/>
        <end position="1151"/>
    </location>
</feature>
<evidence type="ECO:0000256" key="4">
    <source>
        <dbReference type="ARBA" id="ARBA00023212"/>
    </source>
</evidence>
<dbReference type="GO" id="GO:0008017">
    <property type="term" value="F:microtubule binding"/>
    <property type="evidence" value="ECO:0000318"/>
    <property type="project" value="GO_Central"/>
</dbReference>
<keyword evidence="4" id="KW-0206">Cytoskeleton</keyword>
<dbReference type="Proteomes" id="UP000265566">
    <property type="component" value="Chromosome 7"/>
</dbReference>
<dbReference type="InterPro" id="IPR021133">
    <property type="entry name" value="HEAT_type_2"/>
</dbReference>
<proteinExistence type="predicted"/>
<dbReference type="InterPro" id="IPR024395">
    <property type="entry name" value="CLASP_N_dom"/>
</dbReference>
<protein>
    <submittedName>
        <fullName evidence="8">CLIP-associating-like protein</fullName>
    </submittedName>
    <submittedName>
        <fullName evidence="9">Putative CLASP domain-containing protein</fullName>
    </submittedName>
</protein>
<dbReference type="Gramene" id="rna43039">
    <property type="protein sequence ID" value="RHN48333.1"/>
    <property type="gene ID" value="gene43039"/>
</dbReference>
<dbReference type="SUPFAM" id="SSF48371">
    <property type="entry name" value="ARM repeat"/>
    <property type="match status" value="2"/>
</dbReference>
<dbReference type="EMBL" id="PSQE01000007">
    <property type="protein sequence ID" value="RHN48333.1"/>
    <property type="molecule type" value="Genomic_DNA"/>
</dbReference>
<dbReference type="InterPro" id="IPR034085">
    <property type="entry name" value="TOG"/>
</dbReference>
<feature type="region of interest" description="Disordered" evidence="6">
    <location>
        <begin position="600"/>
        <end position="648"/>
    </location>
</feature>
<feature type="region of interest" description="Disordered" evidence="6">
    <location>
        <begin position="1104"/>
        <end position="1151"/>
    </location>
</feature>
<comment type="subcellular location">
    <subcellularLocation>
        <location evidence="1">Cytoplasm</location>
        <location evidence="1">Cytoskeleton</location>
    </subcellularLocation>
</comment>
<evidence type="ECO:0000256" key="1">
    <source>
        <dbReference type="ARBA" id="ARBA00004245"/>
    </source>
</evidence>
<dbReference type="eggNOG" id="KOG2956">
    <property type="taxonomic scope" value="Eukaryota"/>
</dbReference>
<accession>A0A0C3WDI6</accession>
<reference evidence="8 11" key="1">
    <citation type="journal article" date="2011" name="Nature">
        <title>The Medicago genome provides insight into the evolution of rhizobial symbioses.</title>
        <authorList>
            <person name="Young N.D."/>
            <person name="Debelle F."/>
            <person name="Oldroyd G.E."/>
            <person name="Geurts R."/>
            <person name="Cannon S.B."/>
            <person name="Udvardi M.K."/>
            <person name="Benedito V.A."/>
            <person name="Mayer K.F."/>
            <person name="Gouzy J."/>
            <person name="Schoof H."/>
            <person name="Van de Peer Y."/>
            <person name="Proost S."/>
            <person name="Cook D.R."/>
            <person name="Meyers B.C."/>
            <person name="Spannagl M."/>
            <person name="Cheung F."/>
            <person name="De Mita S."/>
            <person name="Krishnakumar V."/>
            <person name="Gundlach H."/>
            <person name="Zhou S."/>
            <person name="Mudge J."/>
            <person name="Bharti A.K."/>
            <person name="Murray J.D."/>
            <person name="Naoumkina M.A."/>
            <person name="Rosen B."/>
            <person name="Silverstein K.A."/>
            <person name="Tang H."/>
            <person name="Rombauts S."/>
            <person name="Zhao P.X."/>
            <person name="Zhou P."/>
            <person name="Barbe V."/>
            <person name="Bardou P."/>
            <person name="Bechner M."/>
            <person name="Bellec A."/>
            <person name="Berger A."/>
            <person name="Berges H."/>
            <person name="Bidwell S."/>
            <person name="Bisseling T."/>
            <person name="Choisne N."/>
            <person name="Couloux A."/>
            <person name="Denny R."/>
            <person name="Deshpande S."/>
            <person name="Dai X."/>
            <person name="Doyle J.J."/>
            <person name="Dudez A.M."/>
            <person name="Farmer A.D."/>
            <person name="Fouteau S."/>
            <person name="Franken C."/>
            <person name="Gibelin C."/>
            <person name="Gish J."/>
            <person name="Goldstein S."/>
            <person name="Gonzalez A.J."/>
            <person name="Green P.J."/>
            <person name="Hallab A."/>
            <person name="Hartog M."/>
            <person name="Hua A."/>
            <person name="Humphray S.J."/>
            <person name="Jeong D.H."/>
            <person name="Jing Y."/>
            <person name="Jocker A."/>
            <person name="Kenton S.M."/>
            <person name="Kim D.J."/>
            <person name="Klee K."/>
            <person name="Lai H."/>
            <person name="Lang C."/>
            <person name="Lin S."/>
            <person name="Macmil S.L."/>
            <person name="Magdelenat G."/>
            <person name="Matthews L."/>
            <person name="McCorrison J."/>
            <person name="Monaghan E.L."/>
            <person name="Mun J.H."/>
            <person name="Najar F.Z."/>
            <person name="Nicholson C."/>
            <person name="Noirot C."/>
            <person name="O'Bleness M."/>
            <person name="Paule C.R."/>
            <person name="Poulain J."/>
            <person name="Prion F."/>
            <person name="Qin B."/>
            <person name="Qu C."/>
            <person name="Retzel E.F."/>
            <person name="Riddle C."/>
            <person name="Sallet E."/>
            <person name="Samain S."/>
            <person name="Samson N."/>
            <person name="Sanders I."/>
            <person name="Saurat O."/>
            <person name="Scarpelli C."/>
            <person name="Schiex T."/>
            <person name="Segurens B."/>
            <person name="Severin A.J."/>
            <person name="Sherrier D.J."/>
            <person name="Shi R."/>
            <person name="Sims S."/>
            <person name="Singer S.R."/>
            <person name="Sinharoy S."/>
            <person name="Sterck L."/>
            <person name="Viollet A."/>
            <person name="Wang B.B."/>
            <person name="Wang K."/>
            <person name="Wang M."/>
            <person name="Wang X."/>
            <person name="Warfsmann J."/>
            <person name="Weissenbach J."/>
            <person name="White D.D."/>
            <person name="White J.D."/>
            <person name="Wiley G.B."/>
            <person name="Wincker P."/>
            <person name="Xing Y."/>
            <person name="Yang L."/>
            <person name="Yao Z."/>
            <person name="Ying F."/>
            <person name="Zhai J."/>
            <person name="Zhou L."/>
            <person name="Zuber A."/>
            <person name="Denarie J."/>
            <person name="Dixon R.A."/>
            <person name="May G.D."/>
            <person name="Schwartz D.C."/>
            <person name="Rogers J."/>
            <person name="Quetier F."/>
            <person name="Town C.D."/>
            <person name="Roe B.A."/>
        </authorList>
    </citation>
    <scope>NUCLEOTIDE SEQUENCE [LARGE SCALE GENOMIC DNA]</scope>
    <source>
        <strain evidence="8">A17</strain>
        <strain evidence="10 11">cv. Jemalong A17</strain>
    </source>
</reference>
<evidence type="ECO:0000256" key="3">
    <source>
        <dbReference type="ARBA" id="ARBA00022737"/>
    </source>
</evidence>
<dbReference type="Pfam" id="PF21041">
    <property type="entry name" value="XMAP215_CLASP_TOG"/>
    <property type="match status" value="1"/>
</dbReference>
<keyword evidence="2" id="KW-0963">Cytoplasm</keyword>
<evidence type="ECO:0000256" key="6">
    <source>
        <dbReference type="SAM" id="MobiDB-lite"/>
    </source>
</evidence>
<keyword evidence="11" id="KW-1185">Reference proteome</keyword>
<evidence type="ECO:0000313" key="11">
    <source>
        <dbReference type="Proteomes" id="UP000002051"/>
    </source>
</evidence>
<feature type="compositionally biased region" description="Low complexity" evidence="6">
    <location>
        <begin position="238"/>
        <end position="252"/>
    </location>
</feature>
<dbReference type="PaxDb" id="3880-AES81687"/>
<dbReference type="GO" id="GO:0000226">
    <property type="term" value="P:microtubule cytoskeleton organization"/>
    <property type="evidence" value="ECO:0000318"/>
    <property type="project" value="GO_Central"/>
</dbReference>
<feature type="domain" description="TOG" evidence="7">
    <location>
        <begin position="282"/>
        <end position="514"/>
    </location>
</feature>
<dbReference type="PROSITE" id="PS50077">
    <property type="entry name" value="HEAT_REPEAT"/>
    <property type="match status" value="2"/>
</dbReference>
<accession>G7KZK2</accession>
<dbReference type="EMBL" id="CM001223">
    <property type="protein sequence ID" value="AES81687.2"/>
    <property type="molecule type" value="Genomic_DNA"/>
</dbReference>
<dbReference type="PANTHER" id="PTHR21567:SF9">
    <property type="entry name" value="CLIP-ASSOCIATING PROTEIN"/>
    <property type="match status" value="1"/>
</dbReference>
<organism evidence="8 11">
    <name type="scientific">Medicago truncatula</name>
    <name type="common">Barrel medic</name>
    <name type="synonym">Medicago tribuloides</name>
    <dbReference type="NCBI Taxonomy" id="3880"/>
    <lineage>
        <taxon>Eukaryota</taxon>
        <taxon>Viridiplantae</taxon>
        <taxon>Streptophyta</taxon>
        <taxon>Embryophyta</taxon>
        <taxon>Tracheophyta</taxon>
        <taxon>Spermatophyta</taxon>
        <taxon>Magnoliopsida</taxon>
        <taxon>eudicotyledons</taxon>
        <taxon>Gunneridae</taxon>
        <taxon>Pentapetalae</taxon>
        <taxon>rosids</taxon>
        <taxon>fabids</taxon>
        <taxon>Fabales</taxon>
        <taxon>Fabaceae</taxon>
        <taxon>Papilionoideae</taxon>
        <taxon>50 kb inversion clade</taxon>
        <taxon>NPAAA clade</taxon>
        <taxon>Hologalegina</taxon>
        <taxon>IRL clade</taxon>
        <taxon>Trifolieae</taxon>
        <taxon>Medicago</taxon>
    </lineage>
</organism>
<dbReference type="Pfam" id="PF21040">
    <property type="entry name" value="CEP104-like_TOG"/>
    <property type="match status" value="1"/>
</dbReference>
<dbReference type="KEGG" id="mtr:11440470"/>
<reference evidence="10" key="3">
    <citation type="submission" date="2015-04" db="UniProtKB">
        <authorList>
            <consortium name="EnsemblPlants"/>
        </authorList>
    </citation>
    <scope>IDENTIFICATION</scope>
    <source>
        <strain evidence="10">cv. Jemalong A17</strain>
    </source>
</reference>
<dbReference type="GO" id="GO:0005819">
    <property type="term" value="C:spindle"/>
    <property type="evidence" value="ECO:0007669"/>
    <property type="project" value="UniProtKB-ARBA"/>
</dbReference>
<feature type="compositionally biased region" description="Polar residues" evidence="6">
    <location>
        <begin position="634"/>
        <end position="647"/>
    </location>
</feature>
<evidence type="ECO:0000256" key="2">
    <source>
        <dbReference type="ARBA" id="ARBA00022490"/>
    </source>
</evidence>
<evidence type="ECO:0000313" key="8">
    <source>
        <dbReference type="EMBL" id="AES81687.2"/>
    </source>
</evidence>
<dbReference type="InterPro" id="IPR011989">
    <property type="entry name" value="ARM-like"/>
</dbReference>
<feature type="domain" description="TOG" evidence="7">
    <location>
        <begin position="1205"/>
        <end position="1441"/>
    </location>
</feature>
<dbReference type="OrthoDB" id="46159at2759"/>
<dbReference type="Pfam" id="PF12348">
    <property type="entry name" value="CLASP_N"/>
    <property type="match status" value="2"/>
</dbReference>
<dbReference type="FunFam" id="1.25.10.10:FF:000580">
    <property type="entry name" value="Protein peg1"/>
    <property type="match status" value="1"/>
</dbReference>
<dbReference type="GO" id="GO:1902903">
    <property type="term" value="P:regulation of supramolecular fiber organization"/>
    <property type="evidence" value="ECO:0007669"/>
    <property type="project" value="UniProtKB-ARBA"/>
</dbReference>
<evidence type="ECO:0000313" key="12">
    <source>
        <dbReference type="Proteomes" id="UP000265566"/>
    </source>
</evidence>
<reference evidence="8 11" key="2">
    <citation type="journal article" date="2014" name="BMC Genomics">
        <title>An improved genome release (version Mt4.0) for the model legume Medicago truncatula.</title>
        <authorList>
            <person name="Tang H."/>
            <person name="Krishnakumar V."/>
            <person name="Bidwell S."/>
            <person name="Rosen B."/>
            <person name="Chan A."/>
            <person name="Zhou S."/>
            <person name="Gentzbittel L."/>
            <person name="Childs K.L."/>
            <person name="Yandell M."/>
            <person name="Gundlach H."/>
            <person name="Mayer K.F."/>
            <person name="Schwartz D.C."/>
            <person name="Town C.D."/>
        </authorList>
    </citation>
    <scope>GENOME REANNOTATION</scope>
    <source>
        <strain evidence="10 11">cv. Jemalong A17</strain>
    </source>
</reference>
<feature type="region of interest" description="Disordered" evidence="6">
    <location>
        <begin position="226"/>
        <end position="263"/>
    </location>
</feature>
<dbReference type="Gene3D" id="1.25.10.10">
    <property type="entry name" value="Leucine-rich Repeat Variant"/>
    <property type="match status" value="4"/>
</dbReference>
<reference evidence="9" key="5">
    <citation type="journal article" date="2018" name="Nat. Plants">
        <title>Whole-genome landscape of Medicago truncatula symbiotic genes.</title>
        <authorList>
            <person name="Pecrix Y."/>
            <person name="Gamas P."/>
            <person name="Carrere S."/>
        </authorList>
    </citation>
    <scope>NUCLEOTIDE SEQUENCE</scope>
    <source>
        <tissue evidence="9">Leaves</tissue>
    </source>
</reference>
<dbReference type="Proteomes" id="UP000002051">
    <property type="component" value="Unassembled WGS sequence"/>
</dbReference>
<feature type="repeat" description="HEAT" evidence="5">
    <location>
        <begin position="83"/>
        <end position="121"/>
    </location>
</feature>
<feature type="compositionally biased region" description="Basic and acidic residues" evidence="6">
    <location>
        <begin position="701"/>
        <end position="724"/>
    </location>
</feature>
<feature type="region of interest" description="Disordered" evidence="6">
    <location>
        <begin position="697"/>
        <end position="724"/>
    </location>
</feature>
<evidence type="ECO:0000313" key="10">
    <source>
        <dbReference type="EnsemblPlants" id="AES81687"/>
    </source>
</evidence>
<feature type="domain" description="TOG" evidence="7">
    <location>
        <begin position="3"/>
        <end position="224"/>
    </location>
</feature>
<dbReference type="STRING" id="3880.G7KZK2"/>
<feature type="repeat" description="HEAT" evidence="5">
    <location>
        <begin position="160"/>
        <end position="198"/>
    </location>
</feature>